<evidence type="ECO:0000256" key="3">
    <source>
        <dbReference type="ARBA" id="ARBA00023306"/>
    </source>
</evidence>
<organism evidence="6 7">
    <name type="scientific">Cerasibacillus quisquiliarum</name>
    <dbReference type="NCBI Taxonomy" id="227865"/>
    <lineage>
        <taxon>Bacteria</taxon>
        <taxon>Bacillati</taxon>
        <taxon>Bacillota</taxon>
        <taxon>Bacilli</taxon>
        <taxon>Bacillales</taxon>
        <taxon>Bacillaceae</taxon>
        <taxon>Cerasibacillus</taxon>
    </lineage>
</organism>
<comment type="function">
    <text evidence="5">Participates in chromosomal partition during cell division. May act via the formation of a condensin-like complex containing Smc and ScpB that pull DNA away from mid-cell into both cell halves.</text>
</comment>
<accession>A0A511UYY3</accession>
<dbReference type="PANTHER" id="PTHR33969">
    <property type="entry name" value="SEGREGATION AND CONDENSATION PROTEIN A"/>
    <property type="match status" value="1"/>
</dbReference>
<name>A0A511UYY3_9BACI</name>
<sequence>MSHAYKVKLSTFEGPLDLLLHLVNQYEIDIYDIPMAELADQYLDYVHTMQTLELNIASEYLVMAATLVALKSQMLLPKQEIDPELDTYEEDPREDLIIRLIEYRKYKEAAKVLSEKEREQNQTFTRTPKSFDIEEKRPTINEGEASVYDMLDALQHMFERKQWNRPLDTKVEKQDIPIEQRMEEILMIVKHARNGILFDHLFPYPSRSHIVITFMALLQLMKQNEVFCRQEDNFTHLYIYPNS</sequence>
<dbReference type="InterPro" id="IPR023093">
    <property type="entry name" value="ScpA-like_C"/>
</dbReference>
<comment type="similarity">
    <text evidence="5">Belongs to the ScpA family.</text>
</comment>
<dbReference type="GO" id="GO:0051301">
    <property type="term" value="P:cell division"/>
    <property type="evidence" value="ECO:0007669"/>
    <property type="project" value="UniProtKB-KW"/>
</dbReference>
<dbReference type="EMBL" id="BJXW01000023">
    <property type="protein sequence ID" value="GEN31850.1"/>
    <property type="molecule type" value="Genomic_DNA"/>
</dbReference>
<dbReference type="OrthoDB" id="9811016at2"/>
<dbReference type="GO" id="GO:0007059">
    <property type="term" value="P:chromosome segregation"/>
    <property type="evidence" value="ECO:0007669"/>
    <property type="project" value="UniProtKB-UniRule"/>
</dbReference>
<protein>
    <recommendedName>
        <fullName evidence="4 5">Segregation and condensation protein A</fullName>
    </recommendedName>
</protein>
<evidence type="ECO:0000256" key="4">
    <source>
        <dbReference type="ARBA" id="ARBA00044777"/>
    </source>
</evidence>
<evidence type="ECO:0000256" key="5">
    <source>
        <dbReference type="HAMAP-Rule" id="MF_01805"/>
    </source>
</evidence>
<dbReference type="Pfam" id="PF02616">
    <property type="entry name" value="SMC_ScpA"/>
    <property type="match status" value="1"/>
</dbReference>
<dbReference type="NCBIfam" id="NF000995">
    <property type="entry name" value="PRK00104.1-4"/>
    <property type="match status" value="1"/>
</dbReference>
<dbReference type="PANTHER" id="PTHR33969:SF2">
    <property type="entry name" value="SEGREGATION AND CONDENSATION PROTEIN A"/>
    <property type="match status" value="1"/>
</dbReference>
<keyword evidence="5" id="KW-0963">Cytoplasm</keyword>
<dbReference type="Gene3D" id="1.10.10.580">
    <property type="entry name" value="Structural maintenance of chromosome 1. Chain E"/>
    <property type="match status" value="1"/>
</dbReference>
<evidence type="ECO:0000313" key="7">
    <source>
        <dbReference type="Proteomes" id="UP000321491"/>
    </source>
</evidence>
<gene>
    <name evidence="5 6" type="primary">scpA</name>
    <name evidence="6" type="ORF">CQU01_20880</name>
</gene>
<comment type="subunit">
    <text evidence="5">Component of a cohesin-like complex composed of ScpA, ScpB and the Smc homodimer, in which ScpA and ScpB bind to the head domain of Smc. The presence of the three proteins is required for the association of the complex with DNA.</text>
</comment>
<dbReference type="HAMAP" id="MF_01805">
    <property type="entry name" value="ScpA"/>
    <property type="match status" value="1"/>
</dbReference>
<dbReference type="GO" id="GO:0005737">
    <property type="term" value="C:cytoplasm"/>
    <property type="evidence" value="ECO:0007669"/>
    <property type="project" value="UniProtKB-SubCell"/>
</dbReference>
<dbReference type="AlphaFoldDB" id="A0A511UYY3"/>
<comment type="caution">
    <text evidence="6">The sequence shown here is derived from an EMBL/GenBank/DDBJ whole genome shotgun (WGS) entry which is preliminary data.</text>
</comment>
<dbReference type="GO" id="GO:0006260">
    <property type="term" value="P:DNA replication"/>
    <property type="evidence" value="ECO:0007669"/>
    <property type="project" value="UniProtKB-UniRule"/>
</dbReference>
<dbReference type="Proteomes" id="UP000321491">
    <property type="component" value="Unassembled WGS sequence"/>
</dbReference>
<keyword evidence="2 5" id="KW-0159">Chromosome partition</keyword>
<dbReference type="InterPro" id="IPR003768">
    <property type="entry name" value="ScpA"/>
</dbReference>
<dbReference type="Gene3D" id="6.10.250.2410">
    <property type="match status" value="1"/>
</dbReference>
<reference evidence="6 7" key="1">
    <citation type="submission" date="2019-07" db="EMBL/GenBank/DDBJ databases">
        <title>Whole genome shotgun sequence of Cerasibacillus quisquiliarum NBRC 102429.</title>
        <authorList>
            <person name="Hosoyama A."/>
            <person name="Uohara A."/>
            <person name="Ohji S."/>
            <person name="Ichikawa N."/>
        </authorList>
    </citation>
    <scope>NUCLEOTIDE SEQUENCE [LARGE SCALE GENOMIC DNA]</scope>
    <source>
        <strain evidence="6 7">NBRC 102429</strain>
    </source>
</reference>
<keyword evidence="1 5" id="KW-0132">Cell division</keyword>
<evidence type="ECO:0000256" key="2">
    <source>
        <dbReference type="ARBA" id="ARBA00022829"/>
    </source>
</evidence>
<keyword evidence="3 5" id="KW-0131">Cell cycle</keyword>
<proteinExistence type="inferred from homology"/>
<keyword evidence="7" id="KW-1185">Reference proteome</keyword>
<evidence type="ECO:0000313" key="6">
    <source>
        <dbReference type="EMBL" id="GEN31850.1"/>
    </source>
</evidence>
<comment type="subcellular location">
    <subcellularLocation>
        <location evidence="5">Cytoplasm</location>
    </subcellularLocation>
    <text evidence="5">Associated with two foci at the outer edges of the nucleoid region in young cells, and at four foci within both cell halves in older cells.</text>
</comment>
<evidence type="ECO:0000256" key="1">
    <source>
        <dbReference type="ARBA" id="ARBA00022618"/>
    </source>
</evidence>
<dbReference type="RefSeq" id="WP_146938230.1">
    <property type="nucleotide sequence ID" value="NZ_BJXW01000023.1"/>
</dbReference>